<sequence>MRCADTYSGIMSTAAPESSDARPDLVGELEVIEQQPLAARAAGYQHVLDDLTRRLDAAPGA</sequence>
<organism evidence="2 3">
    <name type="scientific">Microbacterium ginsengisoli</name>
    <dbReference type="NCBI Taxonomy" id="400772"/>
    <lineage>
        <taxon>Bacteria</taxon>
        <taxon>Bacillati</taxon>
        <taxon>Actinomycetota</taxon>
        <taxon>Actinomycetes</taxon>
        <taxon>Micrococcales</taxon>
        <taxon>Microbacteriaceae</taxon>
        <taxon>Microbacterium</taxon>
    </lineage>
</organism>
<reference evidence="2 3" key="1">
    <citation type="submission" date="2015-02" db="EMBL/GenBank/DDBJ databases">
        <title>Draft genome sequences of ten Microbacterium spp. with emphasis on heavy metal contaminated environments.</title>
        <authorList>
            <person name="Corretto E."/>
        </authorList>
    </citation>
    <scope>NUCLEOTIDE SEQUENCE [LARGE SCALE GENOMIC DNA]</scope>
    <source>
        <strain evidence="2 3">DSM 18659</strain>
    </source>
</reference>
<dbReference type="PATRIC" id="fig|400772.4.peg.1747"/>
<name>A0A0F0LTC9_9MICO</name>
<accession>A0A0F0LTC9</accession>
<evidence type="ECO:0000313" key="2">
    <source>
        <dbReference type="EMBL" id="KJL36393.1"/>
    </source>
</evidence>
<feature type="region of interest" description="Disordered" evidence="1">
    <location>
        <begin position="1"/>
        <end position="22"/>
    </location>
</feature>
<dbReference type="Proteomes" id="UP000033451">
    <property type="component" value="Unassembled WGS sequence"/>
</dbReference>
<protein>
    <submittedName>
        <fullName evidence="2">Uncharacterized protein</fullName>
    </submittedName>
</protein>
<evidence type="ECO:0000313" key="3">
    <source>
        <dbReference type="Proteomes" id="UP000033451"/>
    </source>
</evidence>
<gene>
    <name evidence="2" type="ORF">RR49_01728</name>
</gene>
<dbReference type="EMBL" id="JYIY01000074">
    <property type="protein sequence ID" value="KJL36393.1"/>
    <property type="molecule type" value="Genomic_DNA"/>
</dbReference>
<dbReference type="AlphaFoldDB" id="A0A0F0LTC9"/>
<evidence type="ECO:0000256" key="1">
    <source>
        <dbReference type="SAM" id="MobiDB-lite"/>
    </source>
</evidence>
<dbReference type="STRING" id="400772.RR49_01728"/>
<keyword evidence="3" id="KW-1185">Reference proteome</keyword>
<comment type="caution">
    <text evidence="2">The sequence shown here is derived from an EMBL/GenBank/DDBJ whole genome shotgun (WGS) entry which is preliminary data.</text>
</comment>
<proteinExistence type="predicted"/>